<accession>A0ABD2Q6G4</accession>
<proteinExistence type="predicted"/>
<dbReference type="SUPFAM" id="SSF48726">
    <property type="entry name" value="Immunoglobulin"/>
    <property type="match status" value="2"/>
</dbReference>
<dbReference type="Proteomes" id="UP001626550">
    <property type="component" value="Unassembled WGS sequence"/>
</dbReference>
<dbReference type="InterPro" id="IPR013783">
    <property type="entry name" value="Ig-like_fold"/>
</dbReference>
<dbReference type="InterPro" id="IPR036179">
    <property type="entry name" value="Ig-like_dom_sf"/>
</dbReference>
<dbReference type="InterPro" id="IPR003599">
    <property type="entry name" value="Ig_sub"/>
</dbReference>
<sequence length="221" mass="24943">MHAQISPSSQKYAILGSGSLKILDLHLSDEGLYQCYPTRQNARLLIHQFNATIRASHSPVMARVGRTVSFHCEVPIVSEDLHFEWYLNGEPVEEKDGASREEQIYRPVLTRSLLRLTQLHEHDSGSVQCFVVKGLRSIAEATFELYVTNIKAAPRTQLLVADAQRIAPDEPGPIKVVSVDDSVVNLKWELPRDAPEARLSYFLQIGEAQSEKFVSTRHFYT</sequence>
<dbReference type="Pfam" id="PF13927">
    <property type="entry name" value="Ig_3"/>
    <property type="match status" value="1"/>
</dbReference>
<dbReference type="InterPro" id="IPR007110">
    <property type="entry name" value="Ig-like_dom"/>
</dbReference>
<dbReference type="SMART" id="SM00409">
    <property type="entry name" value="IG"/>
    <property type="match status" value="1"/>
</dbReference>
<evidence type="ECO:0000313" key="3">
    <source>
        <dbReference type="Proteomes" id="UP001626550"/>
    </source>
</evidence>
<feature type="domain" description="Ig-like" evidence="1">
    <location>
        <begin position="37"/>
        <end position="148"/>
    </location>
</feature>
<reference evidence="2 3" key="1">
    <citation type="submission" date="2024-11" db="EMBL/GenBank/DDBJ databases">
        <title>Adaptive evolution of stress response genes in parasites aligns with host niche diversity.</title>
        <authorList>
            <person name="Hahn C."/>
            <person name="Resl P."/>
        </authorList>
    </citation>
    <scope>NUCLEOTIDE SEQUENCE [LARGE SCALE GENOMIC DNA]</scope>
    <source>
        <strain evidence="2">EGGRZ-B1_66</strain>
        <tissue evidence="2">Body</tissue>
    </source>
</reference>
<gene>
    <name evidence="2" type="primary">CNTN6</name>
    <name evidence="2" type="ORF">Ciccas_006190</name>
</gene>
<dbReference type="EMBL" id="JBJKFK010000808">
    <property type="protein sequence ID" value="KAL3315173.1"/>
    <property type="molecule type" value="Genomic_DNA"/>
</dbReference>
<comment type="caution">
    <text evidence="2">The sequence shown here is derived from an EMBL/GenBank/DDBJ whole genome shotgun (WGS) entry which is preliminary data.</text>
</comment>
<dbReference type="SUPFAM" id="SSF49265">
    <property type="entry name" value="Fibronectin type III"/>
    <property type="match status" value="1"/>
</dbReference>
<dbReference type="InterPro" id="IPR036116">
    <property type="entry name" value="FN3_sf"/>
</dbReference>
<dbReference type="PROSITE" id="PS50835">
    <property type="entry name" value="IG_LIKE"/>
    <property type="match status" value="1"/>
</dbReference>
<evidence type="ECO:0000259" key="1">
    <source>
        <dbReference type="PROSITE" id="PS50835"/>
    </source>
</evidence>
<dbReference type="Gene3D" id="2.60.40.10">
    <property type="entry name" value="Immunoglobulins"/>
    <property type="match status" value="1"/>
</dbReference>
<protein>
    <submittedName>
        <fullName evidence="2">Contactin 6</fullName>
    </submittedName>
</protein>
<evidence type="ECO:0000313" key="2">
    <source>
        <dbReference type="EMBL" id="KAL3315173.1"/>
    </source>
</evidence>
<name>A0ABD2Q6G4_9PLAT</name>
<dbReference type="CDD" id="cd00096">
    <property type="entry name" value="Ig"/>
    <property type="match status" value="1"/>
</dbReference>
<dbReference type="AlphaFoldDB" id="A0ABD2Q6G4"/>
<keyword evidence="3" id="KW-1185">Reference proteome</keyword>
<organism evidence="2 3">
    <name type="scientific">Cichlidogyrus casuarinus</name>
    <dbReference type="NCBI Taxonomy" id="1844966"/>
    <lineage>
        <taxon>Eukaryota</taxon>
        <taxon>Metazoa</taxon>
        <taxon>Spiralia</taxon>
        <taxon>Lophotrochozoa</taxon>
        <taxon>Platyhelminthes</taxon>
        <taxon>Monogenea</taxon>
        <taxon>Monopisthocotylea</taxon>
        <taxon>Dactylogyridea</taxon>
        <taxon>Ancyrocephalidae</taxon>
        <taxon>Cichlidogyrus</taxon>
    </lineage>
</organism>